<accession>A0A1U9NG22</accession>
<dbReference type="InterPro" id="IPR005467">
    <property type="entry name" value="His_kinase_dom"/>
</dbReference>
<proteinExistence type="predicted"/>
<dbReference type="PROSITE" id="PS50109">
    <property type="entry name" value="HIS_KIN"/>
    <property type="match status" value="1"/>
</dbReference>
<dbReference type="InterPro" id="IPR004358">
    <property type="entry name" value="Sig_transdc_His_kin-like_C"/>
</dbReference>
<dbReference type="SUPFAM" id="SSF47384">
    <property type="entry name" value="Homodimeric domain of signal transducing histidine kinase"/>
    <property type="match status" value="1"/>
</dbReference>
<dbReference type="InterPro" id="IPR004105">
    <property type="entry name" value="CheA-like_dim"/>
</dbReference>
<evidence type="ECO:0000259" key="15">
    <source>
        <dbReference type="PROSITE" id="PS50851"/>
    </source>
</evidence>
<evidence type="ECO:0000256" key="13">
    <source>
        <dbReference type="SAM" id="MobiDB-lite"/>
    </source>
</evidence>
<dbReference type="SUPFAM" id="SSF50341">
    <property type="entry name" value="CheW-like"/>
    <property type="match status" value="1"/>
</dbReference>
<evidence type="ECO:0000313" key="17">
    <source>
        <dbReference type="EMBL" id="AQT66879.1"/>
    </source>
</evidence>
<dbReference type="AlphaFoldDB" id="A0A1U9NG22"/>
<evidence type="ECO:0000313" key="18">
    <source>
        <dbReference type="Proteomes" id="UP000189674"/>
    </source>
</evidence>
<dbReference type="FunFam" id="3.30.565.10:FF:000016">
    <property type="entry name" value="Chemotaxis protein CheA, putative"/>
    <property type="match status" value="1"/>
</dbReference>
<evidence type="ECO:0000256" key="3">
    <source>
        <dbReference type="ARBA" id="ARBA00021495"/>
    </source>
</evidence>
<dbReference type="PANTHER" id="PTHR43395">
    <property type="entry name" value="SENSOR HISTIDINE KINASE CHEA"/>
    <property type="match status" value="1"/>
</dbReference>
<evidence type="ECO:0000256" key="11">
    <source>
        <dbReference type="ARBA" id="ARBA00035100"/>
    </source>
</evidence>
<dbReference type="InterPro" id="IPR008207">
    <property type="entry name" value="Sig_transdc_His_kin_Hpt_dom"/>
</dbReference>
<dbReference type="Pfam" id="PF01627">
    <property type="entry name" value="Hpt"/>
    <property type="match status" value="1"/>
</dbReference>
<dbReference type="InterPro" id="IPR037006">
    <property type="entry name" value="CheA-like_homodim_sf"/>
</dbReference>
<feature type="region of interest" description="Disordered" evidence="13">
    <location>
        <begin position="288"/>
        <end position="369"/>
    </location>
</feature>
<feature type="compositionally biased region" description="Polar residues" evidence="13">
    <location>
        <begin position="352"/>
        <end position="366"/>
    </location>
</feature>
<dbReference type="Gene3D" id="2.30.30.40">
    <property type="entry name" value="SH3 Domains"/>
    <property type="match status" value="1"/>
</dbReference>
<dbReference type="Proteomes" id="UP000189674">
    <property type="component" value="Chromosome"/>
</dbReference>
<feature type="modified residue" description="Phosphohistidine" evidence="12">
    <location>
        <position position="203"/>
    </location>
</feature>
<dbReference type="CDD" id="cd00088">
    <property type="entry name" value="HPT"/>
    <property type="match status" value="1"/>
</dbReference>
<dbReference type="Pfam" id="PF02895">
    <property type="entry name" value="H-kinase_dim"/>
    <property type="match status" value="1"/>
</dbReference>
<dbReference type="SUPFAM" id="SSF47226">
    <property type="entry name" value="Histidine-containing phosphotransfer domain, HPT domain"/>
    <property type="match status" value="1"/>
</dbReference>
<evidence type="ECO:0000259" key="14">
    <source>
        <dbReference type="PROSITE" id="PS50109"/>
    </source>
</evidence>
<dbReference type="Pfam" id="PF01584">
    <property type="entry name" value="CheW"/>
    <property type="match status" value="1"/>
</dbReference>
<dbReference type="KEGG" id="alus:STSP2_00017"/>
<dbReference type="SMART" id="SM00387">
    <property type="entry name" value="HATPase_c"/>
    <property type="match status" value="1"/>
</dbReference>
<evidence type="ECO:0000256" key="9">
    <source>
        <dbReference type="ARBA" id="ARBA00022840"/>
    </source>
</evidence>
<comment type="function">
    <text evidence="11">Involved in the transmission of sensory signals from the chemoreceptors to the flagellar motors. CheA is autophosphorylated; it can transfer its phosphate group to either CheB or CheY.</text>
</comment>
<gene>
    <name evidence="17" type="primary">cheA</name>
    <name evidence="17" type="ORF">STSP2_00017</name>
</gene>
<evidence type="ECO:0000256" key="10">
    <source>
        <dbReference type="ARBA" id="ARBA00023012"/>
    </source>
</evidence>
<feature type="domain" description="CheW-like" evidence="15">
    <location>
        <begin position="619"/>
        <end position="754"/>
    </location>
</feature>
<dbReference type="GO" id="GO:0005737">
    <property type="term" value="C:cytoplasm"/>
    <property type="evidence" value="ECO:0007669"/>
    <property type="project" value="InterPro"/>
</dbReference>
<keyword evidence="10" id="KW-0902">Two-component regulatory system</keyword>
<dbReference type="SMART" id="SM01231">
    <property type="entry name" value="H-kinase_dim"/>
    <property type="match status" value="1"/>
</dbReference>
<dbReference type="Gene3D" id="1.20.120.160">
    <property type="entry name" value="HPT domain"/>
    <property type="match status" value="1"/>
</dbReference>
<dbReference type="EMBL" id="CP019791">
    <property type="protein sequence ID" value="AQT66879.1"/>
    <property type="molecule type" value="Genomic_DNA"/>
</dbReference>
<dbReference type="GO" id="GO:0006935">
    <property type="term" value="P:chemotaxis"/>
    <property type="evidence" value="ECO:0007669"/>
    <property type="project" value="UniProtKB-KW"/>
</dbReference>
<name>A0A1U9NG22_9BACT</name>
<dbReference type="OrthoDB" id="9803176at2"/>
<dbReference type="InterPro" id="IPR036097">
    <property type="entry name" value="HisK_dim/P_sf"/>
</dbReference>
<evidence type="ECO:0000256" key="2">
    <source>
        <dbReference type="ARBA" id="ARBA00012438"/>
    </source>
</evidence>
<protein>
    <recommendedName>
        <fullName evidence="3">Chemotaxis protein CheA</fullName>
        <ecNumber evidence="2">2.7.13.3</ecNumber>
    </recommendedName>
</protein>
<dbReference type="PANTHER" id="PTHR43395:SF10">
    <property type="entry name" value="CHEMOTAXIS PROTEIN CHEA"/>
    <property type="match status" value="1"/>
</dbReference>
<evidence type="ECO:0000256" key="12">
    <source>
        <dbReference type="PROSITE-ProRule" id="PRU00110"/>
    </source>
</evidence>
<dbReference type="Gene3D" id="1.10.287.560">
    <property type="entry name" value="Histidine kinase CheA-like, homodimeric domain"/>
    <property type="match status" value="1"/>
</dbReference>
<feature type="region of interest" description="Disordered" evidence="13">
    <location>
        <begin position="128"/>
        <end position="155"/>
    </location>
</feature>
<feature type="domain" description="Histidine kinase" evidence="14">
    <location>
        <begin position="419"/>
        <end position="617"/>
    </location>
</feature>
<reference evidence="18" key="1">
    <citation type="submission" date="2017-02" db="EMBL/GenBank/DDBJ databases">
        <title>Comparative genomics and description of representatives of a novel lineage of planctomycetes thriving in anoxic sediments.</title>
        <authorList>
            <person name="Spring S."/>
            <person name="Bunk B."/>
            <person name="Sproer C."/>
        </authorList>
    </citation>
    <scope>NUCLEOTIDE SEQUENCE [LARGE SCALE GENOMIC DNA]</scope>
    <source>
        <strain evidence="18">ST-NAGAB-D1</strain>
    </source>
</reference>
<dbReference type="InterPro" id="IPR036890">
    <property type="entry name" value="HATPase_C_sf"/>
</dbReference>
<keyword evidence="6 17" id="KW-0808">Transferase</keyword>
<dbReference type="PROSITE" id="PS50894">
    <property type="entry name" value="HPT"/>
    <property type="match status" value="1"/>
</dbReference>
<dbReference type="InterPro" id="IPR002545">
    <property type="entry name" value="CheW-lke_dom"/>
</dbReference>
<dbReference type="RefSeq" id="WP_146658687.1">
    <property type="nucleotide sequence ID" value="NZ_CP019791.1"/>
</dbReference>
<dbReference type="GO" id="GO:0000155">
    <property type="term" value="F:phosphorelay sensor kinase activity"/>
    <property type="evidence" value="ECO:0007669"/>
    <property type="project" value="InterPro"/>
</dbReference>
<keyword evidence="18" id="KW-1185">Reference proteome</keyword>
<evidence type="ECO:0000256" key="8">
    <source>
        <dbReference type="ARBA" id="ARBA00022777"/>
    </source>
</evidence>
<dbReference type="SUPFAM" id="SSF55874">
    <property type="entry name" value="ATPase domain of HSP90 chaperone/DNA topoisomerase II/histidine kinase"/>
    <property type="match status" value="1"/>
</dbReference>
<dbReference type="CDD" id="cd00731">
    <property type="entry name" value="CheA_reg"/>
    <property type="match status" value="1"/>
</dbReference>
<evidence type="ECO:0000256" key="6">
    <source>
        <dbReference type="ARBA" id="ARBA00022679"/>
    </source>
</evidence>
<keyword evidence="5 12" id="KW-0597">Phosphoprotein</keyword>
<dbReference type="SMART" id="SM00260">
    <property type="entry name" value="CheW"/>
    <property type="match status" value="1"/>
</dbReference>
<keyword evidence="7" id="KW-0547">Nucleotide-binding</keyword>
<evidence type="ECO:0000259" key="16">
    <source>
        <dbReference type="PROSITE" id="PS50894"/>
    </source>
</evidence>
<evidence type="ECO:0000256" key="4">
    <source>
        <dbReference type="ARBA" id="ARBA00022500"/>
    </source>
</evidence>
<dbReference type="Pfam" id="PF02518">
    <property type="entry name" value="HATPase_c"/>
    <property type="match status" value="1"/>
</dbReference>
<dbReference type="Gene3D" id="3.30.565.10">
    <property type="entry name" value="Histidine kinase-like ATPase, C-terminal domain"/>
    <property type="match status" value="1"/>
</dbReference>
<comment type="catalytic activity">
    <reaction evidence="1">
        <text>ATP + protein L-histidine = ADP + protein N-phospho-L-histidine.</text>
        <dbReference type="EC" id="2.7.13.3"/>
    </reaction>
</comment>
<keyword evidence="9" id="KW-0067">ATP-binding</keyword>
<dbReference type="InterPro" id="IPR036061">
    <property type="entry name" value="CheW-like_dom_sf"/>
</dbReference>
<dbReference type="EC" id="2.7.13.3" evidence="2"/>
<dbReference type="InterPro" id="IPR003594">
    <property type="entry name" value="HATPase_dom"/>
</dbReference>
<evidence type="ECO:0000256" key="5">
    <source>
        <dbReference type="ARBA" id="ARBA00022553"/>
    </source>
</evidence>
<dbReference type="PRINTS" id="PR00344">
    <property type="entry name" value="BCTRLSENSOR"/>
</dbReference>
<dbReference type="InterPro" id="IPR036641">
    <property type="entry name" value="HPT_dom_sf"/>
</dbReference>
<feature type="domain" description="HPt" evidence="16">
    <location>
        <begin position="156"/>
        <end position="260"/>
    </location>
</feature>
<dbReference type="GO" id="GO:0005524">
    <property type="term" value="F:ATP binding"/>
    <property type="evidence" value="ECO:0007669"/>
    <property type="project" value="UniProtKB-KW"/>
</dbReference>
<organism evidence="17 18">
    <name type="scientific">Anaerohalosphaera lusitana</name>
    <dbReference type="NCBI Taxonomy" id="1936003"/>
    <lineage>
        <taxon>Bacteria</taxon>
        <taxon>Pseudomonadati</taxon>
        <taxon>Planctomycetota</taxon>
        <taxon>Phycisphaerae</taxon>
        <taxon>Sedimentisphaerales</taxon>
        <taxon>Anaerohalosphaeraceae</taxon>
        <taxon>Anaerohalosphaera</taxon>
    </lineage>
</organism>
<evidence type="ECO:0000256" key="1">
    <source>
        <dbReference type="ARBA" id="ARBA00000085"/>
    </source>
</evidence>
<keyword evidence="8" id="KW-0418">Kinase</keyword>
<feature type="compositionally biased region" description="Basic and acidic residues" evidence="13">
    <location>
        <begin position="288"/>
        <end position="349"/>
    </location>
</feature>
<dbReference type="CDD" id="cd16916">
    <property type="entry name" value="HATPase_CheA-like"/>
    <property type="match status" value="1"/>
</dbReference>
<dbReference type="STRING" id="1936003.STSP2_00017"/>
<dbReference type="SMART" id="SM00073">
    <property type="entry name" value="HPT"/>
    <property type="match status" value="1"/>
</dbReference>
<dbReference type="PROSITE" id="PS50851">
    <property type="entry name" value="CHEW"/>
    <property type="match status" value="1"/>
</dbReference>
<keyword evidence="4" id="KW-0145">Chemotaxis</keyword>
<sequence>MTENSKLVNLVHQAASTINMVSVDDPSDLAGLLDVFDQISQQISELADLPEQLQSQAASAASSAAKYAKYIADGEDADDETIKVIADTVVSLQAIVENTLADKLDALGDISFPEFDLGDLQADIEEVSAAEETEAGEESKADAEPASEGEPAGLTIPEEDAPLILDFITEAQEHIESAEAGLLELESNPTDADSINTIFRSFHTVKGMAGFLNLQDIGSLAHTSENLLDMGRKGELVLVDEKMDVVFEAIDMLKNQISDLKAGVENGTPIGSQAGLAELLKRIEACQKPDGGKAGDKSESKPKVEKPEPTAEKAETAPQPDTEKTPAADAPKADDKPKGEDKAKTETAEKSAGSTGKSQPAKTVKTQTEEKIKVGTGRLDKLVNMAGELVIAQSMITQHAETHCESDIALSAKINQQGKIVRELQELAMLMRMVPIQGVFGKMARLVRDLSRKSGKKINFVTEGEDTELDRNVVDLIADPLVHMVRNSMDHGIEPEEDRRKAGKDPVGKLELRAFHQSGNIVIEIEDDGRGLDADKIRNKAIANGVISASQDLADHEIHKLIFHAGLSTADKITEVSGRGVGMDVVKKNIESLRGKVDISSKKGVGTKFTIRLPLTLAIIDGQVVRIGEQIYILPILAIERCIRPTTEQLSTVYGRGEMATVQGELVPVVRLYDLFDVEPDTTELTDSALVVVEEDGRKGGLVVDELLDQQQIVIKSLGESFGDLRGISGAAIMGNGKVSLILDVPGLIELAAN</sequence>
<evidence type="ECO:0000256" key="7">
    <source>
        <dbReference type="ARBA" id="ARBA00022741"/>
    </source>
</evidence>
<dbReference type="InterPro" id="IPR051315">
    <property type="entry name" value="Bact_Chemotaxis_CheA"/>
</dbReference>